<dbReference type="PANTHER" id="PTHR33478">
    <property type="entry name" value="EXTRACELLULAR METALLOPROTEINASE MEP"/>
    <property type="match status" value="1"/>
</dbReference>
<dbReference type="GO" id="GO:0016787">
    <property type="term" value="F:hydrolase activity"/>
    <property type="evidence" value="ECO:0007669"/>
    <property type="project" value="UniProtKB-KW"/>
</dbReference>
<dbReference type="InterPro" id="IPR006644">
    <property type="entry name" value="Cadg"/>
</dbReference>
<feature type="domain" description="Dystroglycan-type cadherin-like" evidence="14">
    <location>
        <begin position="1190"/>
        <end position="1284"/>
    </location>
</feature>
<keyword evidence="7 15" id="KW-0378">Hydrolase</keyword>
<keyword evidence="12" id="KW-0732">Signal</keyword>
<reference evidence="15 16" key="1">
    <citation type="submission" date="2023-12" db="EMBL/GenBank/DDBJ databases">
        <title>the genome sequence of Hyalangium sp. s54d21.</title>
        <authorList>
            <person name="Zhang X."/>
        </authorList>
    </citation>
    <scope>NUCLEOTIDE SEQUENCE [LARGE SCALE GENOMIC DNA]</scope>
    <source>
        <strain evidence="16">s54d21</strain>
    </source>
</reference>
<evidence type="ECO:0000256" key="11">
    <source>
        <dbReference type="SAM" id="MobiDB-lite"/>
    </source>
</evidence>
<keyword evidence="8" id="KW-0862">Zinc</keyword>
<dbReference type="EMBL" id="JAXIVS010000003">
    <property type="protein sequence ID" value="MDY7227080.1"/>
    <property type="molecule type" value="Genomic_DNA"/>
</dbReference>
<feature type="domain" description="PKD/Chitinase" evidence="13">
    <location>
        <begin position="1285"/>
        <end position="1374"/>
    </location>
</feature>
<comment type="cofactor">
    <cofactor evidence="1">
        <name>Zn(2+)</name>
        <dbReference type="ChEBI" id="CHEBI:29105"/>
    </cofactor>
</comment>
<dbReference type="Gene3D" id="3.50.30.30">
    <property type="match status" value="1"/>
</dbReference>
<gene>
    <name evidence="15" type="ORF">SYV04_11790</name>
</gene>
<feature type="region of interest" description="Disordered" evidence="11">
    <location>
        <begin position="1460"/>
        <end position="1492"/>
    </location>
</feature>
<evidence type="ECO:0000256" key="4">
    <source>
        <dbReference type="ARBA" id="ARBA00022525"/>
    </source>
</evidence>
<dbReference type="InterPro" id="IPR022409">
    <property type="entry name" value="PKD/Chitinase_dom"/>
</dbReference>
<dbReference type="Pfam" id="PF22352">
    <property type="entry name" value="K319L-like_PKD"/>
    <property type="match status" value="3"/>
</dbReference>
<evidence type="ECO:0000256" key="6">
    <source>
        <dbReference type="ARBA" id="ARBA00022723"/>
    </source>
</evidence>
<feature type="region of interest" description="Disordered" evidence="11">
    <location>
        <begin position="17"/>
        <end position="40"/>
    </location>
</feature>
<evidence type="ECO:0000256" key="7">
    <source>
        <dbReference type="ARBA" id="ARBA00022801"/>
    </source>
</evidence>
<feature type="domain" description="PKD/Chitinase" evidence="13">
    <location>
        <begin position="1383"/>
        <end position="1472"/>
    </location>
</feature>
<protein>
    <submittedName>
        <fullName evidence="15">Myxosortase-dependent M36 family metallopeptidase</fullName>
        <ecNumber evidence="15">3.4.24.-</ecNumber>
    </submittedName>
</protein>
<evidence type="ECO:0000256" key="3">
    <source>
        <dbReference type="ARBA" id="ARBA00006006"/>
    </source>
</evidence>
<dbReference type="InterPro" id="IPR050371">
    <property type="entry name" value="Fungal_virulence_M36"/>
</dbReference>
<feature type="domain" description="Dystroglycan-type cadherin-like" evidence="14">
    <location>
        <begin position="1383"/>
        <end position="1476"/>
    </location>
</feature>
<dbReference type="Pfam" id="PF02128">
    <property type="entry name" value="Peptidase_M36"/>
    <property type="match status" value="1"/>
</dbReference>
<comment type="subcellular location">
    <subcellularLocation>
        <location evidence="2">Secreted</location>
    </subcellularLocation>
</comment>
<evidence type="ECO:0000256" key="12">
    <source>
        <dbReference type="SAM" id="SignalP"/>
    </source>
</evidence>
<dbReference type="Proteomes" id="UP001291309">
    <property type="component" value="Unassembled WGS sequence"/>
</dbReference>
<evidence type="ECO:0000256" key="10">
    <source>
        <dbReference type="ARBA" id="ARBA00023145"/>
    </source>
</evidence>
<dbReference type="InterPro" id="IPR003137">
    <property type="entry name" value="PA_domain"/>
</dbReference>
<dbReference type="Gene3D" id="3.10.170.10">
    <property type="match status" value="1"/>
</dbReference>
<evidence type="ECO:0000313" key="16">
    <source>
        <dbReference type="Proteomes" id="UP001291309"/>
    </source>
</evidence>
<comment type="caution">
    <text evidence="15">The sequence shown here is derived from an EMBL/GenBank/DDBJ whole genome shotgun (WGS) entry which is preliminary data.</text>
</comment>
<feature type="signal peptide" evidence="12">
    <location>
        <begin position="1"/>
        <end position="22"/>
    </location>
</feature>
<evidence type="ECO:0000256" key="5">
    <source>
        <dbReference type="ARBA" id="ARBA00022670"/>
    </source>
</evidence>
<dbReference type="RefSeq" id="WP_321545796.1">
    <property type="nucleotide sequence ID" value="NZ_JAXIVS010000003.1"/>
</dbReference>
<feature type="domain" description="PKD/Chitinase" evidence="13">
    <location>
        <begin position="1191"/>
        <end position="1280"/>
    </location>
</feature>
<dbReference type="InterPro" id="IPR035986">
    <property type="entry name" value="PKD_dom_sf"/>
</dbReference>
<keyword evidence="5" id="KW-0645">Protease</keyword>
<evidence type="ECO:0000256" key="1">
    <source>
        <dbReference type="ARBA" id="ARBA00001947"/>
    </source>
</evidence>
<dbReference type="NCBIfam" id="TIGR03901">
    <property type="entry name" value="MYXO-CTERM"/>
    <property type="match status" value="1"/>
</dbReference>
<evidence type="ECO:0000256" key="8">
    <source>
        <dbReference type="ARBA" id="ARBA00022833"/>
    </source>
</evidence>
<dbReference type="NCBIfam" id="NF038112">
    <property type="entry name" value="myxo_dep_M36"/>
    <property type="match status" value="1"/>
</dbReference>
<dbReference type="NCBIfam" id="TIGR03382">
    <property type="entry name" value="GC_trans_RRR"/>
    <property type="match status" value="1"/>
</dbReference>
<dbReference type="SMART" id="SM00736">
    <property type="entry name" value="CADG"/>
    <property type="match status" value="2"/>
</dbReference>
<evidence type="ECO:0000256" key="2">
    <source>
        <dbReference type="ARBA" id="ARBA00004613"/>
    </source>
</evidence>
<keyword evidence="6" id="KW-0479">Metal-binding</keyword>
<proteinExistence type="inferred from homology"/>
<dbReference type="InterPro" id="IPR017756">
    <property type="entry name" value="TM_Gly-Cys-Arg_CS"/>
</dbReference>
<dbReference type="SUPFAM" id="SSF52025">
    <property type="entry name" value="PA domain"/>
    <property type="match status" value="1"/>
</dbReference>
<evidence type="ECO:0000313" key="15">
    <source>
        <dbReference type="EMBL" id="MDY7227080.1"/>
    </source>
</evidence>
<keyword evidence="10" id="KW-0865">Zymogen</keyword>
<keyword evidence="16" id="KW-1185">Reference proteome</keyword>
<evidence type="ECO:0000259" key="13">
    <source>
        <dbReference type="SMART" id="SM00089"/>
    </source>
</evidence>
<name>A0ABU5H4R4_9BACT</name>
<dbReference type="SUPFAM" id="SSF55486">
    <property type="entry name" value="Metalloproteases ('zincins'), catalytic domain"/>
    <property type="match status" value="1"/>
</dbReference>
<dbReference type="Gene3D" id="2.60.40.10">
    <property type="entry name" value="Immunoglobulins"/>
    <property type="match status" value="3"/>
</dbReference>
<dbReference type="PANTHER" id="PTHR33478:SF1">
    <property type="entry name" value="EXTRACELLULAR METALLOPROTEINASE MEP"/>
    <property type="match status" value="1"/>
</dbReference>
<dbReference type="InterPro" id="IPR027268">
    <property type="entry name" value="Peptidase_M4/M1_CTD_sf"/>
</dbReference>
<keyword evidence="9" id="KW-0482">Metalloprotease</keyword>
<dbReference type="InterPro" id="IPR024038">
    <property type="entry name" value="MYXO-CTERM"/>
</dbReference>
<dbReference type="SUPFAM" id="SSF49299">
    <property type="entry name" value="PKD domain"/>
    <property type="match status" value="2"/>
</dbReference>
<accession>A0ABU5H4R4</accession>
<dbReference type="Gene3D" id="2.60.120.260">
    <property type="entry name" value="Galactose-binding domain-like"/>
    <property type="match status" value="1"/>
</dbReference>
<evidence type="ECO:0000256" key="9">
    <source>
        <dbReference type="ARBA" id="ARBA00023049"/>
    </source>
</evidence>
<dbReference type="CDD" id="cd04818">
    <property type="entry name" value="PA_subtilisin_1"/>
    <property type="match status" value="1"/>
</dbReference>
<dbReference type="Pfam" id="PF02225">
    <property type="entry name" value="PA"/>
    <property type="match status" value="1"/>
</dbReference>
<dbReference type="Gene3D" id="1.10.390.10">
    <property type="entry name" value="Neutral Protease Domain 2"/>
    <property type="match status" value="1"/>
</dbReference>
<feature type="chain" id="PRO_5046393800" evidence="12">
    <location>
        <begin position="23"/>
        <end position="1519"/>
    </location>
</feature>
<sequence length="1519" mass="159201">MKRWLSAISGLLLAASGPSASAKDLPNIDTSFDGEGAPRAESRLQLQSKVKGARISGFEARTGTPTFIWGNTSQVDDRLKSALQRMSPEQAARVHMGLLAKLYKLSPQVASALKAEVRDMGRGATLVTFHQDVDGVEVFRQQVRLLLNERREVVAISGRLAPHASSTSGSPKLAFRLDAPAAIAKAFADLNGEQLDPASLVLFGKPKGAYTSFELAPAAVSRHAARMVTPARAKRVFFPLADQLVPAWYLELNTGAAGRTDSDYYSYVISAKDGQLLFRNNLTVSDAYSYRVWAHPEDKIPYDGPQGLAGTPHPTGTPNGYQAPFVAPELITLENTPFSADDPWLPAGATETVGNNIDAYADISGADGKDAEDFRADVTAPGAFDRVYDVTLEPDASLDQQKAAVTQLFYVTNFLHDWFYDYGFDEAAGNAQADNYGRGGVAGDSLKAEAQDFSGLNNANMSTPADGGRPRMQMYLFTPNVEISLKVLSPASIARAYSTNTAAFGPLSFEVTGQMVLVQDAGGGSLTDGCEVPFANAAAVSGKIAVIDRGTCGFAIKTKNAQDAGAAAVIIVNNAAGAPPGMGGSDPSITIPTLSLSLADGNLIKPELPNGVTVRMFAGEPDVYRDGSLDNAVVAHEWGHYISNRLIGNASGLGNNQGRSMGEGWADFHALLMEVRAEDKGEPGNNTWQGAYATGGYASSGGGNDGYLYALRRFPYSTDFAKNPLTFKHIENGVALPTTAPISPDSGGVNSEVHNSGEVWASMLWECYASLLNTHAFAEAQERMKTYVVRGYLLTPSSPTFLEARDAFLAGVYALDKADFRKCHAAFARRGAGLRAKAPARGSTSHAGVVESFSTGKDVDLTSAELTENSNACDADMVLDNKEAGVVLVELTNTGTERLTQSTAHVSAAAGTGLTFANGGRVNFPALEPFESAIGEIAVTLDGATGIELVDIKVTYGDEGQSIPGTRDYEFKLRVNSDDALATSASDDVESRASHSAAVWTASHDMELGDYQDWERHEEAADVHYHHGADAPLAADSYLVSPGLEVGSTGDFRFTFKHRYTFEGTAAAWFDGGVIEISTDGGLTWTDIGASIASGQGYVGEIETGGDNPIEGRMAYSGTSSGYPNWLDVNVNLGTAYQGQTVKLRFRIGTDLGVGANGWDIDNLVFTGITNTPFPTLVPEQDTCEGNTPPVANAGADQTVLAGAAVALSGSATDADNDTLSYSWAQTGGTPVVALEDSATRTPTFTAPAVTASTVLTFTMTVNDGGSFVTDSVNVTVRPPNVAPMANAGEDRTVDEGTAVALDARGSSDADGDTLTYAWEQTAGTAVTLSDATTAQPGFTAPSVEADAVFTFEVTVSDGTLSAKDTVSITVRNVTESQNRAPTASAGADRSVNEGATVTLSGAGTDADGDALTYAWTQTAGPSVTLMGANTASASFTAPDVDSNTVLTFSLKVTDAQGASGEDTVSIAVQPRNDNGGGGGDEEDGGGCGCSSNSSAASSLMPLLMIGMALLSRRRRWLK</sequence>
<comment type="similarity">
    <text evidence="3">Belongs to the peptidase M36 family.</text>
</comment>
<dbReference type="InterPro" id="IPR001842">
    <property type="entry name" value="Peptidase_M36"/>
</dbReference>
<dbReference type="InterPro" id="IPR046450">
    <property type="entry name" value="PA_dom_sf"/>
</dbReference>
<evidence type="ECO:0000259" key="14">
    <source>
        <dbReference type="SMART" id="SM00736"/>
    </source>
</evidence>
<dbReference type="InterPro" id="IPR013783">
    <property type="entry name" value="Ig-like_fold"/>
</dbReference>
<organism evidence="15 16">
    <name type="scientific">Hyalangium rubrum</name>
    <dbReference type="NCBI Taxonomy" id="3103134"/>
    <lineage>
        <taxon>Bacteria</taxon>
        <taxon>Pseudomonadati</taxon>
        <taxon>Myxococcota</taxon>
        <taxon>Myxococcia</taxon>
        <taxon>Myxococcales</taxon>
        <taxon>Cystobacterineae</taxon>
        <taxon>Archangiaceae</taxon>
        <taxon>Hyalangium</taxon>
    </lineage>
</organism>
<dbReference type="EC" id="3.4.24.-" evidence="15"/>
<dbReference type="SMART" id="SM00089">
    <property type="entry name" value="PKD"/>
    <property type="match status" value="3"/>
</dbReference>
<keyword evidence="4" id="KW-0964">Secreted</keyword>